<dbReference type="SUPFAM" id="SSF53756">
    <property type="entry name" value="UDP-Glycosyltransferase/glycogen phosphorylase"/>
    <property type="match status" value="1"/>
</dbReference>
<reference evidence="2 3" key="1">
    <citation type="submission" date="2020-02" db="EMBL/GenBank/DDBJ databases">
        <title>Geodermatophilus sabuli CPCC 205279 I12A-02694.</title>
        <authorList>
            <person name="Jiang Z."/>
        </authorList>
    </citation>
    <scope>NUCLEOTIDE SEQUENCE [LARGE SCALE GENOMIC DNA]</scope>
    <source>
        <strain evidence="2 3">I12A-02694</strain>
    </source>
</reference>
<proteinExistence type="predicted"/>
<dbReference type="InterPro" id="IPR007235">
    <property type="entry name" value="Glyco_trans_28_C"/>
</dbReference>
<comment type="caution">
    <text evidence="2">The sequence shown here is derived from an EMBL/GenBank/DDBJ whole genome shotgun (WGS) entry which is preliminary data.</text>
</comment>
<evidence type="ECO:0000313" key="3">
    <source>
        <dbReference type="Proteomes" id="UP000470246"/>
    </source>
</evidence>
<keyword evidence="3" id="KW-1185">Reference proteome</keyword>
<dbReference type="GO" id="GO:0016758">
    <property type="term" value="F:hexosyltransferase activity"/>
    <property type="evidence" value="ECO:0007669"/>
    <property type="project" value="InterPro"/>
</dbReference>
<dbReference type="Pfam" id="PF04101">
    <property type="entry name" value="Glyco_tran_28_C"/>
    <property type="match status" value="1"/>
</dbReference>
<organism evidence="2 3">
    <name type="scientific">Geodermatophilus sabuli</name>
    <dbReference type="NCBI Taxonomy" id="1564158"/>
    <lineage>
        <taxon>Bacteria</taxon>
        <taxon>Bacillati</taxon>
        <taxon>Actinomycetota</taxon>
        <taxon>Actinomycetes</taxon>
        <taxon>Geodermatophilales</taxon>
        <taxon>Geodermatophilaceae</taxon>
        <taxon>Geodermatophilus</taxon>
    </lineage>
</organism>
<sequence>MTTLFLATTGGHLEQLVSLAGRIPPDGHDVWVTHENQQSRSLLGGRDVEYVPYVRVGNARDVAACVPTAHRLWRERELTRVVSTGSGIALGYLPYLAARGVDCHYIESAARVAAPSRTGRVLQWVPAIRRYTQYAAWTGPRWQHGGSVFDSHLPDPARRPLGDVVRVVVTVGTAAEFPFGRLIDRLAPLLAPDGPLAGATGRPVEVLWQTGCTPTGHLPIDAVPFVDSGDLAAAMRVADLVVAHAGVGSALTALAAGRRPVLAARSAALGEAGDDHQPQLADELQRRGLAVHRDPAQLTVEDLLDAVGCGVLRTDSPPAFGLAS</sequence>
<dbReference type="EMBL" id="JAAGWF010000015">
    <property type="protein sequence ID" value="NEK59056.1"/>
    <property type="molecule type" value="Genomic_DNA"/>
</dbReference>
<keyword evidence="2" id="KW-0808">Transferase</keyword>
<dbReference type="RefSeq" id="WP_163482420.1">
    <property type="nucleotide sequence ID" value="NZ_JAAGWF010000015.1"/>
</dbReference>
<dbReference type="AlphaFoldDB" id="A0A7K3W2F2"/>
<dbReference type="Gene3D" id="3.40.50.2000">
    <property type="entry name" value="Glycogen Phosphorylase B"/>
    <property type="match status" value="1"/>
</dbReference>
<evidence type="ECO:0000313" key="2">
    <source>
        <dbReference type="EMBL" id="NEK59056.1"/>
    </source>
</evidence>
<gene>
    <name evidence="2" type="ORF">GCU56_14385</name>
</gene>
<feature type="domain" description="Glycosyl transferase family 28 C-terminal" evidence="1">
    <location>
        <begin position="167"/>
        <end position="291"/>
    </location>
</feature>
<protein>
    <submittedName>
        <fullName evidence="2">Glycosyltransferase family 28</fullName>
    </submittedName>
</protein>
<accession>A0A7K3W2F2</accession>
<dbReference type="Proteomes" id="UP000470246">
    <property type="component" value="Unassembled WGS sequence"/>
</dbReference>
<name>A0A7K3W2F2_9ACTN</name>
<evidence type="ECO:0000259" key="1">
    <source>
        <dbReference type="Pfam" id="PF04101"/>
    </source>
</evidence>